<evidence type="ECO:0000313" key="2">
    <source>
        <dbReference type="Proteomes" id="UP000606786"/>
    </source>
</evidence>
<gene>
    <name evidence="1" type="ORF">CCAP1982_LOCUS5363</name>
</gene>
<dbReference type="OrthoDB" id="8034481at2759"/>
<protein>
    <submittedName>
        <fullName evidence="1">(Mediterranean fruit fly) hypothetical protein</fullName>
    </submittedName>
</protein>
<keyword evidence="2" id="KW-1185">Reference proteome</keyword>
<sequence>MTVDSHRNARDEEIENSSHDNNFQVIKHIVYGLDEKLADYQCEKAANTPNASKLQFLNENEKLYSAQSMEITAETFTEDNNSKVNVICSNKSLKKNALMTMWLRSDNTFHLAS</sequence>
<evidence type="ECO:0000313" key="1">
    <source>
        <dbReference type="EMBL" id="CAD6996679.1"/>
    </source>
</evidence>
<dbReference type="Proteomes" id="UP000606786">
    <property type="component" value="Unassembled WGS sequence"/>
</dbReference>
<comment type="caution">
    <text evidence="1">The sequence shown here is derived from an EMBL/GenBank/DDBJ whole genome shotgun (WGS) entry which is preliminary data.</text>
</comment>
<dbReference type="AlphaFoldDB" id="A0A811UCP9"/>
<name>A0A811UCP9_CERCA</name>
<dbReference type="EMBL" id="CAJHJT010000012">
    <property type="protein sequence ID" value="CAD6996679.1"/>
    <property type="molecule type" value="Genomic_DNA"/>
</dbReference>
<proteinExistence type="predicted"/>
<accession>A0A811UCP9</accession>
<reference evidence="1" key="1">
    <citation type="submission" date="2020-11" db="EMBL/GenBank/DDBJ databases">
        <authorList>
            <person name="Whitehead M."/>
        </authorList>
    </citation>
    <scope>NUCLEOTIDE SEQUENCE</scope>
    <source>
        <strain evidence="1">EGII</strain>
    </source>
</reference>
<organism evidence="1 2">
    <name type="scientific">Ceratitis capitata</name>
    <name type="common">Mediterranean fruit fly</name>
    <name type="synonym">Tephritis capitata</name>
    <dbReference type="NCBI Taxonomy" id="7213"/>
    <lineage>
        <taxon>Eukaryota</taxon>
        <taxon>Metazoa</taxon>
        <taxon>Ecdysozoa</taxon>
        <taxon>Arthropoda</taxon>
        <taxon>Hexapoda</taxon>
        <taxon>Insecta</taxon>
        <taxon>Pterygota</taxon>
        <taxon>Neoptera</taxon>
        <taxon>Endopterygota</taxon>
        <taxon>Diptera</taxon>
        <taxon>Brachycera</taxon>
        <taxon>Muscomorpha</taxon>
        <taxon>Tephritoidea</taxon>
        <taxon>Tephritidae</taxon>
        <taxon>Ceratitis</taxon>
        <taxon>Ceratitis</taxon>
    </lineage>
</organism>